<reference evidence="3" key="2">
    <citation type="submission" date="2015-01" db="EMBL/GenBank/DDBJ databases">
        <title>Evolutionary Origins and Diversification of the Mycorrhizal Mutualists.</title>
        <authorList>
            <consortium name="DOE Joint Genome Institute"/>
            <consortium name="Mycorrhizal Genomics Consortium"/>
            <person name="Kohler A."/>
            <person name="Kuo A."/>
            <person name="Nagy L.G."/>
            <person name="Floudas D."/>
            <person name="Copeland A."/>
            <person name="Barry K.W."/>
            <person name="Cichocki N."/>
            <person name="Veneault-Fourrey C."/>
            <person name="LaButti K."/>
            <person name="Lindquist E.A."/>
            <person name="Lipzen A."/>
            <person name="Lundell T."/>
            <person name="Morin E."/>
            <person name="Murat C."/>
            <person name="Riley R."/>
            <person name="Ohm R."/>
            <person name="Sun H."/>
            <person name="Tunlid A."/>
            <person name="Henrissat B."/>
            <person name="Grigoriev I.V."/>
            <person name="Hibbett D.S."/>
            <person name="Martin F."/>
        </authorList>
    </citation>
    <scope>NUCLEOTIDE SEQUENCE [LARGE SCALE GENOMIC DNA]</scope>
    <source>
        <strain evidence="3">Marx 270</strain>
    </source>
</reference>
<dbReference type="EMBL" id="KN832050">
    <property type="protein sequence ID" value="KIN96278.1"/>
    <property type="molecule type" value="Genomic_DNA"/>
</dbReference>
<dbReference type="InParanoid" id="A0A0C3NLV3"/>
<sequence length="323" mass="35319">MAPYSGSLQIKKKSELQDIAVALRISDKGTREELQLRIRKHLDDNQQLEDDPAFSGLFGKRKRSIQPQPATAVPRSVPSSTSEEVLVKSSESPKHTRSTRRFNALSIVRESTPVPDAREVSMMLKKAPVSPETSALQIETTQTPATRNADEVPLSAAPKSVLRVIPTPSVEHAFLPLQIIGVNNFHLFISYAPLATFGSPTFWTILIHWAIPTVVIPALAGSLVSFQPGNSPSARAPHTLYFDPLTASVIRVAVHYAYPYDTFKSRVECVDILGAQWRLLHASVVAALAFAEAIAVAPRAYAESKLRRTGAPKRLTMGEASQP</sequence>
<dbReference type="GO" id="GO:0016020">
    <property type="term" value="C:membrane"/>
    <property type="evidence" value="ECO:0007669"/>
    <property type="project" value="TreeGrafter"/>
</dbReference>
<evidence type="ECO:0000256" key="1">
    <source>
        <dbReference type="SAM" id="MobiDB-lite"/>
    </source>
</evidence>
<evidence type="ECO:0008006" key="4">
    <source>
        <dbReference type="Google" id="ProtNLM"/>
    </source>
</evidence>
<accession>A0A0C3NLV3</accession>
<keyword evidence="3" id="KW-1185">Reference proteome</keyword>
<dbReference type="Proteomes" id="UP000054217">
    <property type="component" value="Unassembled WGS sequence"/>
</dbReference>
<dbReference type="PANTHER" id="PTHR41807">
    <property type="entry name" value="GLUTATHIONE TRANSFERASE 3"/>
    <property type="match status" value="1"/>
</dbReference>
<dbReference type="OrthoDB" id="5569309at2759"/>
<protein>
    <recommendedName>
        <fullName evidence="4">SAP domain-containing protein</fullName>
    </recommendedName>
</protein>
<dbReference type="InterPro" id="IPR038872">
    <property type="entry name" value="Put_GTT3"/>
</dbReference>
<dbReference type="HOGENOM" id="CLU_706084_0_0_1"/>
<feature type="region of interest" description="Disordered" evidence="1">
    <location>
        <begin position="42"/>
        <end position="99"/>
    </location>
</feature>
<proteinExistence type="predicted"/>
<organism evidence="2 3">
    <name type="scientific">Pisolithus tinctorius Marx 270</name>
    <dbReference type="NCBI Taxonomy" id="870435"/>
    <lineage>
        <taxon>Eukaryota</taxon>
        <taxon>Fungi</taxon>
        <taxon>Dikarya</taxon>
        <taxon>Basidiomycota</taxon>
        <taxon>Agaricomycotina</taxon>
        <taxon>Agaricomycetes</taxon>
        <taxon>Agaricomycetidae</taxon>
        <taxon>Boletales</taxon>
        <taxon>Sclerodermatineae</taxon>
        <taxon>Pisolithaceae</taxon>
        <taxon>Pisolithus</taxon>
    </lineage>
</organism>
<reference evidence="2 3" key="1">
    <citation type="submission" date="2014-04" db="EMBL/GenBank/DDBJ databases">
        <authorList>
            <consortium name="DOE Joint Genome Institute"/>
            <person name="Kuo A."/>
            <person name="Kohler A."/>
            <person name="Costa M.D."/>
            <person name="Nagy L.G."/>
            <person name="Floudas D."/>
            <person name="Copeland A."/>
            <person name="Barry K.W."/>
            <person name="Cichocki N."/>
            <person name="Veneault-Fourrey C."/>
            <person name="LaButti K."/>
            <person name="Lindquist E.A."/>
            <person name="Lipzen A."/>
            <person name="Lundell T."/>
            <person name="Morin E."/>
            <person name="Murat C."/>
            <person name="Sun H."/>
            <person name="Tunlid A."/>
            <person name="Henrissat B."/>
            <person name="Grigoriev I.V."/>
            <person name="Hibbett D.S."/>
            <person name="Martin F."/>
            <person name="Nordberg H.P."/>
            <person name="Cantor M.N."/>
            <person name="Hua S.X."/>
        </authorList>
    </citation>
    <scope>NUCLEOTIDE SEQUENCE [LARGE SCALE GENOMIC DNA]</scope>
    <source>
        <strain evidence="2 3">Marx 270</strain>
    </source>
</reference>
<gene>
    <name evidence="2" type="ORF">M404DRAFT_163595</name>
</gene>
<dbReference type="PANTHER" id="PTHR41807:SF1">
    <property type="entry name" value="GLUTATHIONE TRANSFERASE 3"/>
    <property type="match status" value="1"/>
</dbReference>
<evidence type="ECO:0000313" key="2">
    <source>
        <dbReference type="EMBL" id="KIN96278.1"/>
    </source>
</evidence>
<evidence type="ECO:0000313" key="3">
    <source>
        <dbReference type="Proteomes" id="UP000054217"/>
    </source>
</evidence>
<name>A0A0C3NLV3_PISTI</name>
<dbReference type="AlphaFoldDB" id="A0A0C3NLV3"/>
<dbReference type="STRING" id="870435.A0A0C3NLV3"/>